<dbReference type="Proteomes" id="UP000032582">
    <property type="component" value="Unassembled WGS sequence"/>
</dbReference>
<accession>A0A0D8L2N9</accession>
<evidence type="ECO:0000313" key="2">
    <source>
        <dbReference type="Proteomes" id="UP000032582"/>
    </source>
</evidence>
<evidence type="ECO:0000313" key="1">
    <source>
        <dbReference type="EMBL" id="KJF76160.1"/>
    </source>
</evidence>
<proteinExistence type="predicted"/>
<name>A0A0D8L2N9_MORMO</name>
<reference evidence="1 2" key="1">
    <citation type="submission" date="2015-02" db="EMBL/GenBank/DDBJ databases">
        <title>Whole genome shotgun sequencing of cultured foodborne pathogen.</title>
        <authorList>
            <person name="Timme R."/>
            <person name="Allard M.W."/>
            <person name="Strain E."/>
            <person name="Evans P.S."/>
            <person name="Brown E."/>
        </authorList>
    </citation>
    <scope>NUCLEOTIDE SEQUENCE [LARGE SCALE GENOMIC DNA]</scope>
    <source>
        <strain evidence="1 2">GCSL-TSO-24</strain>
    </source>
</reference>
<organism evidence="1 2">
    <name type="scientific">Morganella morganii</name>
    <name type="common">Proteus morganii</name>
    <dbReference type="NCBI Taxonomy" id="582"/>
    <lineage>
        <taxon>Bacteria</taxon>
        <taxon>Pseudomonadati</taxon>
        <taxon>Pseudomonadota</taxon>
        <taxon>Gammaproteobacteria</taxon>
        <taxon>Enterobacterales</taxon>
        <taxon>Morganellaceae</taxon>
        <taxon>Morganella</taxon>
    </lineage>
</organism>
<dbReference type="EMBL" id="JZSH01000396">
    <property type="protein sequence ID" value="KJF76160.1"/>
    <property type="molecule type" value="Genomic_DNA"/>
</dbReference>
<sequence>MDTGFNTINKALRKGKDEGLFPLVSAEFLYPKLEIEGSIKTDMSAENRVINRGEVIVGFAPFFGFKITLDLLTALTRFLGPYGHVVNTARTVAATKEEAVKAGEDGAYVILKLELTFSFGIHGFYEFKPTITAGFRQRAAKLRFTGKLWGIPILRPG</sequence>
<dbReference type="PATRIC" id="fig|582.24.peg.6401"/>
<dbReference type="AlphaFoldDB" id="A0A0D8L2N9"/>
<protein>
    <submittedName>
        <fullName evidence="1">Uncharacterized protein</fullName>
    </submittedName>
</protein>
<gene>
    <name evidence="1" type="ORF">UA45_20095</name>
</gene>
<comment type="caution">
    <text evidence="1">The sequence shown here is derived from an EMBL/GenBank/DDBJ whole genome shotgun (WGS) entry which is preliminary data.</text>
</comment>